<dbReference type="Gene3D" id="3.40.720.10">
    <property type="entry name" value="Alkaline Phosphatase, subunit A"/>
    <property type="match status" value="1"/>
</dbReference>
<evidence type="ECO:0000256" key="1">
    <source>
        <dbReference type="SAM" id="Phobius"/>
    </source>
</evidence>
<feature type="transmembrane region" description="Helical" evidence="1">
    <location>
        <begin position="40"/>
        <end position="60"/>
    </location>
</feature>
<dbReference type="InterPro" id="IPR000917">
    <property type="entry name" value="Sulfatase_N"/>
</dbReference>
<evidence type="ECO:0000313" key="4">
    <source>
        <dbReference type="Proteomes" id="UP000604117"/>
    </source>
</evidence>
<name>A0ABQ4CL16_9ACTN</name>
<dbReference type="Pfam" id="PF00884">
    <property type="entry name" value="Sulfatase"/>
    <property type="match status" value="1"/>
</dbReference>
<evidence type="ECO:0000259" key="2">
    <source>
        <dbReference type="Pfam" id="PF00884"/>
    </source>
</evidence>
<accession>A0ABQ4CL16</accession>
<keyword evidence="4" id="KW-1185">Reference proteome</keyword>
<comment type="caution">
    <text evidence="3">The sequence shown here is derived from an EMBL/GenBank/DDBJ whole genome shotgun (WGS) entry which is preliminary data.</text>
</comment>
<reference evidence="3 4" key="1">
    <citation type="submission" date="2021-01" db="EMBL/GenBank/DDBJ databases">
        <title>Whole genome shotgun sequence of Asanoa siamensis NBRC 107932.</title>
        <authorList>
            <person name="Komaki H."/>
            <person name="Tamura T."/>
        </authorList>
    </citation>
    <scope>NUCLEOTIDE SEQUENCE [LARGE SCALE GENOMIC DNA]</scope>
    <source>
        <strain evidence="3 4">NBRC 107932</strain>
    </source>
</reference>
<gene>
    <name evidence="3" type="ORF">Asi02nite_14880</name>
</gene>
<dbReference type="InterPro" id="IPR017850">
    <property type="entry name" value="Alkaline_phosphatase_core_sf"/>
</dbReference>
<keyword evidence="1" id="KW-1133">Transmembrane helix</keyword>
<feature type="transmembrane region" description="Helical" evidence="1">
    <location>
        <begin position="96"/>
        <end position="117"/>
    </location>
</feature>
<protein>
    <recommendedName>
        <fullName evidence="2">Sulfatase N-terminal domain-containing protein</fullName>
    </recommendedName>
</protein>
<keyword evidence="1" id="KW-0472">Membrane</keyword>
<feature type="domain" description="Sulfatase N-terminal" evidence="2">
    <location>
        <begin position="197"/>
        <end position="496"/>
    </location>
</feature>
<dbReference type="SUPFAM" id="SSF53649">
    <property type="entry name" value="Alkaline phosphatase-like"/>
    <property type="match status" value="1"/>
</dbReference>
<evidence type="ECO:0000313" key="3">
    <source>
        <dbReference type="EMBL" id="GIF71970.1"/>
    </source>
</evidence>
<sequence>MAPLLEILALCGLAIAQPLLDVTGKSPDFFLFYGAGRREILLLVALVTLVPPLVLWLLGAATRLIGPRTRRITHAATVGLLITAIAVQVGKQVLPMRGLPLAALAAAVGAGIAYAYWRWRVPGQLMRIAAVGPLVFVALFAFASPTSAVVLPSAALDARADVTATKASHPPVVMLMLDEFPLVSLLDGNGRIDQAKYPNIGALAGTSTWYRNATGVSGWTPYAMPAMLTGRHPAREVAPHYAAYPDNLFTLLGGTYETEVQETITELCPPSECGDAIERPGGLPALLREVAGLFRQIASPRDEPASDPEASYREATLAEARSGVAPGDPKFRWDTLDDNQPSRFTAFLDGLTPTPRPTLHFLHLLMPHTPWNYLSSGTRYDAPEDFPLDGPGWLQTARDRHLAQVGYTDKLVGKMIDRMKQTGLWDRAVVIVTADHGVSFTMDHQGRGMGPVEASPEEVLWVPTFVKTPGQRQGAVDDRNWQHVDLLPTVAELAGVSVPWQVDGRPASAPPRNSHAHVYSDLPGKPVEIDDSTTFQKIISGQAGPHLDPPVRPDLIGRDVEALRVSEKPGARVKIDNASAFADVTPGTGRLPALVYGELPATVRDGTPLAIAVNGRIGAVTQATWADKQGRRFAALVTDEGLFVAGANTVAVYEVAGDELRRFRNG</sequence>
<dbReference type="Proteomes" id="UP000604117">
    <property type="component" value="Unassembled WGS sequence"/>
</dbReference>
<dbReference type="PANTHER" id="PTHR43751:SF3">
    <property type="entry name" value="SULFATASE N-TERMINAL DOMAIN-CONTAINING PROTEIN"/>
    <property type="match status" value="1"/>
</dbReference>
<feature type="transmembrane region" description="Helical" evidence="1">
    <location>
        <begin position="129"/>
        <end position="151"/>
    </location>
</feature>
<dbReference type="EMBL" id="BONE01000008">
    <property type="protein sequence ID" value="GIF71970.1"/>
    <property type="molecule type" value="Genomic_DNA"/>
</dbReference>
<keyword evidence="1" id="KW-0812">Transmembrane</keyword>
<proteinExistence type="predicted"/>
<organism evidence="3 4">
    <name type="scientific">Asanoa siamensis</name>
    <dbReference type="NCBI Taxonomy" id="926357"/>
    <lineage>
        <taxon>Bacteria</taxon>
        <taxon>Bacillati</taxon>
        <taxon>Actinomycetota</taxon>
        <taxon>Actinomycetes</taxon>
        <taxon>Micromonosporales</taxon>
        <taxon>Micromonosporaceae</taxon>
        <taxon>Asanoa</taxon>
    </lineage>
</organism>
<dbReference type="PANTHER" id="PTHR43751">
    <property type="entry name" value="SULFATASE"/>
    <property type="match status" value="1"/>
</dbReference>
<dbReference type="InterPro" id="IPR052701">
    <property type="entry name" value="GAG_Ulvan_Degrading_Sulfatases"/>
</dbReference>
<feature type="transmembrane region" description="Helical" evidence="1">
    <location>
        <begin position="72"/>
        <end position="90"/>
    </location>
</feature>